<dbReference type="EMBL" id="JACJFM010000011">
    <property type="protein sequence ID" value="MBB1487015.1"/>
    <property type="molecule type" value="Genomic_DNA"/>
</dbReference>
<dbReference type="GO" id="GO:0016787">
    <property type="term" value="F:hydrolase activity"/>
    <property type="evidence" value="ECO:0007669"/>
    <property type="project" value="UniProtKB-KW"/>
</dbReference>
<dbReference type="Proteomes" id="UP000565262">
    <property type="component" value="Unassembled WGS sequence"/>
</dbReference>
<dbReference type="InterPro" id="IPR002168">
    <property type="entry name" value="Lipase_GDXG_HIS_AS"/>
</dbReference>
<reference evidence="5 6" key="1">
    <citation type="submission" date="2020-08" db="EMBL/GenBank/DDBJ databases">
        <title>Oceanospirillum sp. nov. isolated from marine sediment.</title>
        <authorList>
            <person name="Ji X."/>
        </authorList>
    </citation>
    <scope>NUCLEOTIDE SEQUENCE [LARGE SCALE GENOMIC DNA]</scope>
    <source>
        <strain evidence="5 6">D5</strain>
    </source>
</reference>
<protein>
    <submittedName>
        <fullName evidence="5">Alpha/beta hydrolase</fullName>
    </submittedName>
</protein>
<evidence type="ECO:0000313" key="6">
    <source>
        <dbReference type="Proteomes" id="UP000565262"/>
    </source>
</evidence>
<dbReference type="Pfam" id="PF07859">
    <property type="entry name" value="Abhydrolase_3"/>
    <property type="match status" value="1"/>
</dbReference>
<sequence>MRTFYSEPFCSLNIMQPVQQAMGFWQRQGLSQYCRLVREQLENAMLRSSRPHGLIIREQNANGVKAEMLYWEQDAPRRYVLYLHGGGYVLGSIDTHRELAAQIARVADARVLVIDYRLAPEGPFPAGLNDTEQAYRWLLEIGVPPEQIALAGDSAGGGLALALLQRLRGKGLPMPAAGVFLSPWVDLTCTTPSLDTNAATDLLLNKPQMQSFARVYAGNQPLASPGVSPLFGDFEGLPPCLIQVSRQELLLDDAVRLNETMEKAGVICKLSKWSQMPHAWQLLHRYLFQADEALKEIGEFLQQRVKAD</sequence>
<accession>A0A839IP33</accession>
<evidence type="ECO:0000256" key="1">
    <source>
        <dbReference type="ARBA" id="ARBA00010515"/>
    </source>
</evidence>
<evidence type="ECO:0000313" key="5">
    <source>
        <dbReference type="EMBL" id="MBB1487015.1"/>
    </source>
</evidence>
<feature type="domain" description="Alpha/beta hydrolase fold-3" evidence="4">
    <location>
        <begin position="80"/>
        <end position="281"/>
    </location>
</feature>
<dbReference type="RefSeq" id="WP_182808797.1">
    <property type="nucleotide sequence ID" value="NZ_JACJFM010000011.1"/>
</dbReference>
<dbReference type="PANTHER" id="PTHR48081:SF8">
    <property type="entry name" value="ALPHA_BETA HYDROLASE FOLD-3 DOMAIN-CONTAINING PROTEIN-RELATED"/>
    <property type="match status" value="1"/>
</dbReference>
<comment type="caution">
    <text evidence="5">The sequence shown here is derived from an EMBL/GenBank/DDBJ whole genome shotgun (WGS) entry which is preliminary data.</text>
</comment>
<dbReference type="PROSITE" id="PS01174">
    <property type="entry name" value="LIPASE_GDXG_SER"/>
    <property type="match status" value="1"/>
</dbReference>
<evidence type="ECO:0000256" key="3">
    <source>
        <dbReference type="PROSITE-ProRule" id="PRU10038"/>
    </source>
</evidence>
<dbReference type="AlphaFoldDB" id="A0A839IP33"/>
<dbReference type="InterPro" id="IPR050300">
    <property type="entry name" value="GDXG_lipolytic_enzyme"/>
</dbReference>
<organism evidence="5 6">
    <name type="scientific">Oceanospirillum sediminis</name>
    <dbReference type="NCBI Taxonomy" id="2760088"/>
    <lineage>
        <taxon>Bacteria</taxon>
        <taxon>Pseudomonadati</taxon>
        <taxon>Pseudomonadota</taxon>
        <taxon>Gammaproteobacteria</taxon>
        <taxon>Oceanospirillales</taxon>
        <taxon>Oceanospirillaceae</taxon>
        <taxon>Oceanospirillum</taxon>
    </lineage>
</organism>
<dbReference type="InterPro" id="IPR029058">
    <property type="entry name" value="AB_hydrolase_fold"/>
</dbReference>
<evidence type="ECO:0000256" key="2">
    <source>
        <dbReference type="ARBA" id="ARBA00022801"/>
    </source>
</evidence>
<dbReference type="PANTHER" id="PTHR48081">
    <property type="entry name" value="AB HYDROLASE SUPERFAMILY PROTEIN C4A8.06C"/>
    <property type="match status" value="1"/>
</dbReference>
<dbReference type="Gene3D" id="3.40.50.1820">
    <property type="entry name" value="alpha/beta hydrolase"/>
    <property type="match status" value="1"/>
</dbReference>
<dbReference type="PROSITE" id="PS01173">
    <property type="entry name" value="LIPASE_GDXG_HIS"/>
    <property type="match status" value="1"/>
</dbReference>
<feature type="active site" evidence="3">
    <location>
        <position position="154"/>
    </location>
</feature>
<dbReference type="InterPro" id="IPR033140">
    <property type="entry name" value="Lipase_GDXG_put_SER_AS"/>
</dbReference>
<keyword evidence="6" id="KW-1185">Reference proteome</keyword>
<gene>
    <name evidence="5" type="ORF">H4O21_10370</name>
</gene>
<name>A0A839IP33_9GAMM</name>
<comment type="similarity">
    <text evidence="1">Belongs to the 'GDXG' lipolytic enzyme family.</text>
</comment>
<evidence type="ECO:0000259" key="4">
    <source>
        <dbReference type="Pfam" id="PF07859"/>
    </source>
</evidence>
<dbReference type="InterPro" id="IPR013094">
    <property type="entry name" value="AB_hydrolase_3"/>
</dbReference>
<dbReference type="SUPFAM" id="SSF53474">
    <property type="entry name" value="alpha/beta-Hydrolases"/>
    <property type="match status" value="1"/>
</dbReference>
<proteinExistence type="inferred from homology"/>
<keyword evidence="2 5" id="KW-0378">Hydrolase</keyword>